<dbReference type="Gene3D" id="3.30.420.40">
    <property type="match status" value="2"/>
</dbReference>
<dbReference type="PIRSF" id="PIRSF000538">
    <property type="entry name" value="GlpK"/>
    <property type="match status" value="1"/>
</dbReference>
<dbReference type="AlphaFoldDB" id="A0A917CRR0"/>
<dbReference type="Pfam" id="PF02782">
    <property type="entry name" value="FGGY_C"/>
    <property type="match status" value="1"/>
</dbReference>
<proteinExistence type="inferred from homology"/>
<dbReference type="SUPFAM" id="SSF53067">
    <property type="entry name" value="Actin-like ATPase domain"/>
    <property type="match status" value="2"/>
</dbReference>
<comment type="similarity">
    <text evidence="1 4">Belongs to the FGGY kinase family.</text>
</comment>
<dbReference type="PANTHER" id="PTHR43095">
    <property type="entry name" value="SUGAR KINASE"/>
    <property type="match status" value="1"/>
</dbReference>
<dbReference type="PROSITE" id="PS00933">
    <property type="entry name" value="FGGY_KINASES_1"/>
    <property type="match status" value="1"/>
</dbReference>
<sequence>MSTVKPQKNRIIAVDIGTTSTKTLLLDREGQVVSSHTVGYPLHTPSPEIAEQEPDEIVQAVLQGIRQVMASPDVSKEDIVCVSFSAAMHSLIAVDENNALLTRMITWADSRSQKAAEQLLQGEEGLEVYHATGTPIHPMSPLVKLAWMKEQGIKAYQSAHKFIGIKEYIFYKLFGTYVIDYSLASATGLFNLESLQWDDKALAIAGISEQQLSTTVPTTHCMTGIHDGYADFMGLSPDTPVVVGASDGVLANLGAGVLDARHMAVSIGTSGAIRTVVPRPALDSKGRLFCYALTEDHWVIGGASNNGAIVLQWVIEQLYAMESETCKSNGQDPYEVLLKEAEKIDPGADGLLFLPLLTGERAPFWNADARGVFFGLSLSHTKAHMLRAALEGVMFQLAVIKELLQQMSGPGEEIIASGGFARSALWCQMMADIFGMTVLIPKVVDSSGLGAARLGLYALGEVDTLTSFGDEREGVRYVPNPVTHERYRQLLPLYQQVYEQLKGQFTEIVRFQPRG</sequence>
<dbReference type="InterPro" id="IPR050406">
    <property type="entry name" value="FGGY_Carb_Kinase"/>
</dbReference>
<dbReference type="Pfam" id="PF00370">
    <property type="entry name" value="FGGY_N"/>
    <property type="match status" value="1"/>
</dbReference>
<accession>A0A917CRR0</accession>
<evidence type="ECO:0000256" key="4">
    <source>
        <dbReference type="RuleBase" id="RU003733"/>
    </source>
</evidence>
<dbReference type="InterPro" id="IPR018484">
    <property type="entry name" value="FGGY_N"/>
</dbReference>
<dbReference type="EMBL" id="BMGR01000003">
    <property type="protein sequence ID" value="GGF96367.1"/>
    <property type="molecule type" value="Genomic_DNA"/>
</dbReference>
<keyword evidence="2 4" id="KW-0808">Transferase</keyword>
<reference evidence="7" key="1">
    <citation type="journal article" date="2014" name="Int. J. Syst. Evol. Microbiol.">
        <title>Complete genome sequence of Corynebacterium casei LMG S-19264T (=DSM 44701T), isolated from a smear-ripened cheese.</title>
        <authorList>
            <consortium name="US DOE Joint Genome Institute (JGI-PGF)"/>
            <person name="Walter F."/>
            <person name="Albersmeier A."/>
            <person name="Kalinowski J."/>
            <person name="Ruckert C."/>
        </authorList>
    </citation>
    <scope>NUCLEOTIDE SEQUENCE</scope>
    <source>
        <strain evidence="7">CGMCC 1.12987</strain>
    </source>
</reference>
<dbReference type="InterPro" id="IPR000577">
    <property type="entry name" value="Carb_kinase_FGGY"/>
</dbReference>
<evidence type="ECO:0000313" key="7">
    <source>
        <dbReference type="EMBL" id="GGF96367.1"/>
    </source>
</evidence>
<dbReference type="GO" id="GO:0005975">
    <property type="term" value="P:carbohydrate metabolic process"/>
    <property type="evidence" value="ECO:0007669"/>
    <property type="project" value="InterPro"/>
</dbReference>
<dbReference type="GO" id="GO:0016301">
    <property type="term" value="F:kinase activity"/>
    <property type="evidence" value="ECO:0007669"/>
    <property type="project" value="UniProtKB-KW"/>
</dbReference>
<reference evidence="7" key="2">
    <citation type="submission" date="2020-09" db="EMBL/GenBank/DDBJ databases">
        <authorList>
            <person name="Sun Q."/>
            <person name="Zhou Y."/>
        </authorList>
    </citation>
    <scope>NUCLEOTIDE SEQUENCE</scope>
    <source>
        <strain evidence="7">CGMCC 1.12987</strain>
    </source>
</reference>
<keyword evidence="8" id="KW-1185">Reference proteome</keyword>
<evidence type="ECO:0000259" key="5">
    <source>
        <dbReference type="Pfam" id="PF00370"/>
    </source>
</evidence>
<dbReference type="InterPro" id="IPR018485">
    <property type="entry name" value="FGGY_C"/>
</dbReference>
<comment type="caution">
    <text evidence="7">The sequence shown here is derived from an EMBL/GenBank/DDBJ whole genome shotgun (WGS) entry which is preliminary data.</text>
</comment>
<evidence type="ECO:0000259" key="6">
    <source>
        <dbReference type="Pfam" id="PF02782"/>
    </source>
</evidence>
<gene>
    <name evidence="7" type="ORF">GCM10010916_12020</name>
</gene>
<name>A0A917CRR0_9BACL</name>
<keyword evidence="3 4" id="KW-0418">Kinase</keyword>
<protein>
    <submittedName>
        <fullName evidence="7">Gluconate kinase</fullName>
    </submittedName>
</protein>
<organism evidence="7 8">
    <name type="scientific">Paenibacillus abyssi</name>
    <dbReference type="NCBI Taxonomy" id="1340531"/>
    <lineage>
        <taxon>Bacteria</taxon>
        <taxon>Bacillati</taxon>
        <taxon>Bacillota</taxon>
        <taxon>Bacilli</taxon>
        <taxon>Bacillales</taxon>
        <taxon>Paenibacillaceae</taxon>
        <taxon>Paenibacillus</taxon>
    </lineage>
</organism>
<dbReference type="GO" id="GO:0016773">
    <property type="term" value="F:phosphotransferase activity, alcohol group as acceptor"/>
    <property type="evidence" value="ECO:0007669"/>
    <property type="project" value="InterPro"/>
</dbReference>
<dbReference type="CDD" id="cd07770">
    <property type="entry name" value="ASKHA_NBD_FGGY_GntK"/>
    <property type="match status" value="1"/>
</dbReference>
<dbReference type="Proteomes" id="UP000644756">
    <property type="component" value="Unassembled WGS sequence"/>
</dbReference>
<dbReference type="PROSITE" id="PS00445">
    <property type="entry name" value="FGGY_KINASES_2"/>
    <property type="match status" value="1"/>
</dbReference>
<dbReference type="PANTHER" id="PTHR43095:SF2">
    <property type="entry name" value="GLUCONOKINASE"/>
    <property type="match status" value="1"/>
</dbReference>
<dbReference type="InterPro" id="IPR043129">
    <property type="entry name" value="ATPase_NBD"/>
</dbReference>
<evidence type="ECO:0000256" key="2">
    <source>
        <dbReference type="ARBA" id="ARBA00022679"/>
    </source>
</evidence>
<evidence type="ECO:0000256" key="1">
    <source>
        <dbReference type="ARBA" id="ARBA00009156"/>
    </source>
</evidence>
<evidence type="ECO:0000313" key="8">
    <source>
        <dbReference type="Proteomes" id="UP000644756"/>
    </source>
</evidence>
<feature type="domain" description="Carbohydrate kinase FGGY N-terminal" evidence="5">
    <location>
        <begin position="11"/>
        <end position="254"/>
    </location>
</feature>
<feature type="domain" description="Carbohydrate kinase FGGY C-terminal" evidence="6">
    <location>
        <begin position="263"/>
        <end position="459"/>
    </location>
</feature>
<dbReference type="InterPro" id="IPR018483">
    <property type="entry name" value="Carb_kinase_FGGY_CS"/>
</dbReference>
<evidence type="ECO:0000256" key="3">
    <source>
        <dbReference type="ARBA" id="ARBA00022777"/>
    </source>
</evidence>